<name>A0A5M3VR88_9ACTN</name>
<protein>
    <recommendedName>
        <fullName evidence="3">histidine kinase</fullName>
        <ecNumber evidence="3">2.7.13.3</ecNumber>
    </recommendedName>
</protein>
<accession>A0A5M3VR88</accession>
<evidence type="ECO:0000259" key="13">
    <source>
        <dbReference type="PROSITE" id="PS50885"/>
    </source>
</evidence>
<dbReference type="Proteomes" id="UP000334990">
    <property type="component" value="Unassembled WGS sequence"/>
</dbReference>
<dbReference type="PANTHER" id="PTHR45436:SF5">
    <property type="entry name" value="SENSOR HISTIDINE KINASE TRCS"/>
    <property type="match status" value="1"/>
</dbReference>
<reference evidence="14 15" key="1">
    <citation type="submission" date="2019-10" db="EMBL/GenBank/DDBJ databases">
        <title>Whole genome shotgun sequence of Acrocarpospora corrugata NBRC 13972.</title>
        <authorList>
            <person name="Ichikawa N."/>
            <person name="Kimura A."/>
            <person name="Kitahashi Y."/>
            <person name="Komaki H."/>
            <person name="Oguchi A."/>
        </authorList>
    </citation>
    <scope>NUCLEOTIDE SEQUENCE [LARGE SCALE GENOMIC DNA]</scope>
    <source>
        <strain evidence="14 15">NBRC 13972</strain>
    </source>
</reference>
<dbReference type="CDD" id="cd06225">
    <property type="entry name" value="HAMP"/>
    <property type="match status" value="1"/>
</dbReference>
<dbReference type="Gene3D" id="3.30.565.10">
    <property type="entry name" value="Histidine kinase-like ATPase, C-terminal domain"/>
    <property type="match status" value="1"/>
</dbReference>
<feature type="domain" description="HAMP" evidence="13">
    <location>
        <begin position="225"/>
        <end position="279"/>
    </location>
</feature>
<keyword evidence="5" id="KW-0808">Transferase</keyword>
<evidence type="ECO:0000313" key="14">
    <source>
        <dbReference type="EMBL" id="GER99294.1"/>
    </source>
</evidence>
<evidence type="ECO:0000256" key="5">
    <source>
        <dbReference type="ARBA" id="ARBA00022679"/>
    </source>
</evidence>
<dbReference type="FunFam" id="1.10.287.130:FF:000001">
    <property type="entry name" value="Two-component sensor histidine kinase"/>
    <property type="match status" value="1"/>
</dbReference>
<evidence type="ECO:0000256" key="8">
    <source>
        <dbReference type="ARBA" id="ARBA00022989"/>
    </source>
</evidence>
<keyword evidence="6 11" id="KW-0812">Transmembrane</keyword>
<dbReference type="SMART" id="SM00387">
    <property type="entry name" value="HATPase_c"/>
    <property type="match status" value="1"/>
</dbReference>
<gene>
    <name evidence="14" type="ORF">Acor_13580</name>
</gene>
<dbReference type="InterPro" id="IPR050428">
    <property type="entry name" value="TCS_sensor_his_kinase"/>
</dbReference>
<keyword evidence="9" id="KW-0902">Two-component regulatory system</keyword>
<dbReference type="InterPro" id="IPR036890">
    <property type="entry name" value="HATPase_C_sf"/>
</dbReference>
<evidence type="ECO:0000256" key="4">
    <source>
        <dbReference type="ARBA" id="ARBA00022553"/>
    </source>
</evidence>
<proteinExistence type="predicted"/>
<dbReference type="SUPFAM" id="SSF55874">
    <property type="entry name" value="ATPase domain of HSP90 chaperone/DNA topoisomerase II/histidine kinase"/>
    <property type="match status" value="1"/>
</dbReference>
<evidence type="ECO:0000256" key="10">
    <source>
        <dbReference type="ARBA" id="ARBA00023136"/>
    </source>
</evidence>
<organism evidence="14 15">
    <name type="scientific">Acrocarpospora corrugata</name>
    <dbReference type="NCBI Taxonomy" id="35763"/>
    <lineage>
        <taxon>Bacteria</taxon>
        <taxon>Bacillati</taxon>
        <taxon>Actinomycetota</taxon>
        <taxon>Actinomycetes</taxon>
        <taxon>Streptosporangiales</taxon>
        <taxon>Streptosporangiaceae</taxon>
        <taxon>Acrocarpospora</taxon>
    </lineage>
</organism>
<dbReference type="GO" id="GO:0000155">
    <property type="term" value="F:phosphorelay sensor kinase activity"/>
    <property type="evidence" value="ECO:0007669"/>
    <property type="project" value="InterPro"/>
</dbReference>
<dbReference type="AlphaFoldDB" id="A0A5M3VR88"/>
<comment type="catalytic activity">
    <reaction evidence="1">
        <text>ATP + protein L-histidine = ADP + protein N-phospho-L-histidine.</text>
        <dbReference type="EC" id="2.7.13.3"/>
    </reaction>
</comment>
<dbReference type="Gene3D" id="1.10.287.130">
    <property type="match status" value="1"/>
</dbReference>
<evidence type="ECO:0000256" key="9">
    <source>
        <dbReference type="ARBA" id="ARBA00023012"/>
    </source>
</evidence>
<dbReference type="CDD" id="cd00082">
    <property type="entry name" value="HisKA"/>
    <property type="match status" value="1"/>
</dbReference>
<dbReference type="PROSITE" id="PS50885">
    <property type="entry name" value="HAMP"/>
    <property type="match status" value="1"/>
</dbReference>
<dbReference type="RefSeq" id="WP_218034157.1">
    <property type="nucleotide sequence ID" value="NZ_BAAABN010000093.1"/>
</dbReference>
<evidence type="ECO:0000256" key="7">
    <source>
        <dbReference type="ARBA" id="ARBA00022777"/>
    </source>
</evidence>
<dbReference type="EMBL" id="BLAD01000039">
    <property type="protein sequence ID" value="GER99294.1"/>
    <property type="molecule type" value="Genomic_DNA"/>
</dbReference>
<dbReference type="PANTHER" id="PTHR45436">
    <property type="entry name" value="SENSOR HISTIDINE KINASE YKOH"/>
    <property type="match status" value="1"/>
</dbReference>
<comment type="caution">
    <text evidence="14">The sequence shown here is derived from an EMBL/GenBank/DDBJ whole genome shotgun (WGS) entry which is preliminary data.</text>
</comment>
<dbReference type="InterPro" id="IPR003594">
    <property type="entry name" value="HATPase_dom"/>
</dbReference>
<dbReference type="SUPFAM" id="SSF47384">
    <property type="entry name" value="Homodimeric domain of signal transducing histidine kinase"/>
    <property type="match status" value="1"/>
</dbReference>
<dbReference type="Pfam" id="PF00512">
    <property type="entry name" value="HisKA"/>
    <property type="match status" value="1"/>
</dbReference>
<dbReference type="Gene3D" id="6.10.340.10">
    <property type="match status" value="1"/>
</dbReference>
<dbReference type="SMART" id="SM00388">
    <property type="entry name" value="HisKA"/>
    <property type="match status" value="1"/>
</dbReference>
<evidence type="ECO:0000256" key="11">
    <source>
        <dbReference type="SAM" id="Phobius"/>
    </source>
</evidence>
<keyword evidence="7 14" id="KW-0418">Kinase</keyword>
<dbReference type="PRINTS" id="PR00344">
    <property type="entry name" value="BCTRLSENSOR"/>
</dbReference>
<dbReference type="InterPro" id="IPR003661">
    <property type="entry name" value="HisK_dim/P_dom"/>
</dbReference>
<keyword evidence="15" id="KW-1185">Reference proteome</keyword>
<dbReference type="SUPFAM" id="SSF158472">
    <property type="entry name" value="HAMP domain-like"/>
    <property type="match status" value="1"/>
</dbReference>
<dbReference type="PROSITE" id="PS50109">
    <property type="entry name" value="HIS_KIN"/>
    <property type="match status" value="1"/>
</dbReference>
<keyword evidence="4" id="KW-0597">Phosphoprotein</keyword>
<evidence type="ECO:0000256" key="6">
    <source>
        <dbReference type="ARBA" id="ARBA00022692"/>
    </source>
</evidence>
<dbReference type="GO" id="GO:0005886">
    <property type="term" value="C:plasma membrane"/>
    <property type="evidence" value="ECO:0007669"/>
    <property type="project" value="UniProtKB-SubCell"/>
</dbReference>
<keyword evidence="10 11" id="KW-0472">Membrane</keyword>
<evidence type="ECO:0000259" key="12">
    <source>
        <dbReference type="PROSITE" id="PS50109"/>
    </source>
</evidence>
<evidence type="ECO:0000256" key="1">
    <source>
        <dbReference type="ARBA" id="ARBA00000085"/>
    </source>
</evidence>
<keyword evidence="8 11" id="KW-1133">Transmembrane helix</keyword>
<dbReference type="InterPro" id="IPR003660">
    <property type="entry name" value="HAMP_dom"/>
</dbReference>
<dbReference type="InterPro" id="IPR005467">
    <property type="entry name" value="His_kinase_dom"/>
</dbReference>
<dbReference type="Pfam" id="PF00672">
    <property type="entry name" value="HAMP"/>
    <property type="match status" value="1"/>
</dbReference>
<evidence type="ECO:0000313" key="15">
    <source>
        <dbReference type="Proteomes" id="UP000334990"/>
    </source>
</evidence>
<dbReference type="EC" id="2.7.13.3" evidence="3"/>
<feature type="domain" description="Histidine kinase" evidence="12">
    <location>
        <begin position="294"/>
        <end position="514"/>
    </location>
</feature>
<evidence type="ECO:0000256" key="3">
    <source>
        <dbReference type="ARBA" id="ARBA00012438"/>
    </source>
</evidence>
<dbReference type="InterPro" id="IPR004358">
    <property type="entry name" value="Sig_transdc_His_kin-like_C"/>
</dbReference>
<evidence type="ECO:0000256" key="2">
    <source>
        <dbReference type="ARBA" id="ARBA00004236"/>
    </source>
</evidence>
<feature type="transmembrane region" description="Helical" evidence="11">
    <location>
        <begin position="203"/>
        <end position="224"/>
    </location>
</feature>
<comment type="subcellular location">
    <subcellularLocation>
        <location evidence="2">Cell membrane</location>
    </subcellularLocation>
</comment>
<sequence>MTDRLRRMSLRARLLLITCALLTAGLVLSGSIVIGLLRASLVDRVDTQLRVFGGLISVLPSGLTEQVPPDRLAGRALATNLDLINRLYIVNLTPAGATGPELRIPPGSGGPALPRLDAAAVARLNGRPFDARDTAGSGSWRVLVLPRGPRPLPIGTVRPPGSGVVAAQPPGSGLVTAAQPPGGGVVVAASLDAVGATIGRLRVTYLVTGVALLSLLTLAGWFAIRGGLRPLRRIEETAAAIASGDLGRRVPGPETPDTEVGRLSAALNGMLGQIEQAFAARTESQARLRRFVADVGHELRTPLVGIKGFSELYRMGGLTDVGPAMARIESEAGRLTRLVEDLLLLARLDEGGDALPLDFAPMDLRTLAADARLDLRALAPGRPVELTGPEGGPPASAPVLGDEARLRQVVTNLVGNVVAHTPDGSPVRIGVGTRGAEAVLVIQDDGPGLTPEQARRAFDRFYRADPSRSRSGPGGAGLGLAIARSLAVAHGGRLDLRTSPGRGATFTLSVPVQGA</sequence>
<dbReference type="Pfam" id="PF02518">
    <property type="entry name" value="HATPase_c"/>
    <property type="match status" value="1"/>
</dbReference>
<dbReference type="SMART" id="SM00304">
    <property type="entry name" value="HAMP"/>
    <property type="match status" value="1"/>
</dbReference>
<dbReference type="CDD" id="cd00075">
    <property type="entry name" value="HATPase"/>
    <property type="match status" value="1"/>
</dbReference>
<dbReference type="InterPro" id="IPR036097">
    <property type="entry name" value="HisK_dim/P_sf"/>
</dbReference>